<dbReference type="GO" id="GO:0046872">
    <property type="term" value="F:metal ion binding"/>
    <property type="evidence" value="ECO:0007669"/>
    <property type="project" value="UniProtKB-KW"/>
</dbReference>
<dbReference type="InterPro" id="IPR000086">
    <property type="entry name" value="NUDIX_hydrolase_dom"/>
</dbReference>
<dbReference type="GO" id="GO:0006742">
    <property type="term" value="P:NADP+ catabolic process"/>
    <property type="evidence" value="ECO:0007669"/>
    <property type="project" value="TreeGrafter"/>
</dbReference>
<name>A0A1H9RDD6_9ACTN</name>
<dbReference type="GO" id="GO:0019677">
    <property type="term" value="P:NAD+ catabolic process"/>
    <property type="evidence" value="ECO:0007669"/>
    <property type="project" value="TreeGrafter"/>
</dbReference>
<evidence type="ECO:0000256" key="4">
    <source>
        <dbReference type="ARBA" id="ARBA00012381"/>
    </source>
</evidence>
<gene>
    <name evidence="11" type="ORF">SAMN05443377_106100</name>
</gene>
<dbReference type="InterPro" id="IPR015376">
    <property type="entry name" value="Znr_NADH_PPase"/>
</dbReference>
<dbReference type="Gene3D" id="3.90.79.10">
    <property type="entry name" value="Nucleoside Triphosphate Pyrophosphohydrolase"/>
    <property type="match status" value="1"/>
</dbReference>
<evidence type="ECO:0000259" key="10">
    <source>
        <dbReference type="PROSITE" id="PS51462"/>
    </source>
</evidence>
<evidence type="ECO:0000256" key="1">
    <source>
        <dbReference type="ARBA" id="ARBA00001946"/>
    </source>
</evidence>
<dbReference type="InterPro" id="IPR049734">
    <property type="entry name" value="NudC-like_C"/>
</dbReference>
<dbReference type="InterPro" id="IPR020084">
    <property type="entry name" value="NUDIX_hydrolase_CS"/>
</dbReference>
<accession>A0A1H9RDD6</accession>
<dbReference type="Proteomes" id="UP000198815">
    <property type="component" value="Unassembled WGS sequence"/>
</dbReference>
<dbReference type="CDD" id="cd03429">
    <property type="entry name" value="NUDIX_NADH_pyrophosphatase_Nudt13"/>
    <property type="match status" value="1"/>
</dbReference>
<evidence type="ECO:0000256" key="8">
    <source>
        <dbReference type="ARBA" id="ARBA00023027"/>
    </source>
</evidence>
<sequence length="318" mass="35021">MTVDVRAGATDRAATVGAMSLPPESLPWTLRGWEEPALLDHAGTLREDPGTLNELWHRPSSRLLLLDDGGRYELDPFGEPTGATLGDPPPESVAFLGMLDQVAWFARRDDQPHHHTVRETRLDPGQRQIVVAAVAVLNWYRNNQYCAVCGGPLRRTKGGYAAQCAQCGREAFPRTDPAIICGVRDTDDRLYLAHQSSWEPGRVSILAGFIEAGESAEQAVHREIREEADLRVFGLQYLGSQPWPMPRSLMFSYLATSSDAGRVDGDELSWGAWFSREEVRASLADRTLSLPAGSSVGHRIIFDWLAGRLPGSLGHVEL</sequence>
<dbReference type="PROSITE" id="PS51462">
    <property type="entry name" value="NUDIX"/>
    <property type="match status" value="1"/>
</dbReference>
<reference evidence="12" key="1">
    <citation type="submission" date="2016-10" db="EMBL/GenBank/DDBJ databases">
        <authorList>
            <person name="Varghese N."/>
            <person name="Submissions S."/>
        </authorList>
    </citation>
    <scope>NUCLEOTIDE SEQUENCE [LARGE SCALE GENOMIC DNA]</scope>
    <source>
        <strain evidence="12">DSM 16859</strain>
    </source>
</reference>
<dbReference type="PANTHER" id="PTHR42904:SF6">
    <property type="entry name" value="NAD-CAPPED RNA HYDROLASE NUDT12"/>
    <property type="match status" value="1"/>
</dbReference>
<evidence type="ECO:0000256" key="2">
    <source>
        <dbReference type="ARBA" id="ARBA00001947"/>
    </source>
</evidence>
<dbReference type="Gene3D" id="3.90.79.20">
    <property type="match status" value="1"/>
</dbReference>
<dbReference type="PANTHER" id="PTHR42904">
    <property type="entry name" value="NUDIX HYDROLASE, NUDC SUBFAMILY"/>
    <property type="match status" value="1"/>
</dbReference>
<dbReference type="NCBIfam" id="NF001299">
    <property type="entry name" value="PRK00241.1"/>
    <property type="match status" value="1"/>
</dbReference>
<dbReference type="GO" id="GO:0005829">
    <property type="term" value="C:cytosol"/>
    <property type="evidence" value="ECO:0007669"/>
    <property type="project" value="TreeGrafter"/>
</dbReference>
<evidence type="ECO:0000256" key="9">
    <source>
        <dbReference type="ARBA" id="ARBA00023679"/>
    </source>
</evidence>
<proteinExistence type="inferred from homology"/>
<comment type="catalytic activity">
    <reaction evidence="9">
        <text>a 5'-end NAD(+)-phospho-ribonucleoside in mRNA + H2O = a 5'-end phospho-adenosine-phospho-ribonucleoside in mRNA + beta-nicotinamide D-ribonucleotide + 2 H(+)</text>
        <dbReference type="Rhea" id="RHEA:60876"/>
        <dbReference type="Rhea" id="RHEA-COMP:15698"/>
        <dbReference type="Rhea" id="RHEA-COMP:15719"/>
        <dbReference type="ChEBI" id="CHEBI:14649"/>
        <dbReference type="ChEBI" id="CHEBI:15377"/>
        <dbReference type="ChEBI" id="CHEBI:15378"/>
        <dbReference type="ChEBI" id="CHEBI:144029"/>
        <dbReference type="ChEBI" id="CHEBI:144051"/>
    </reaction>
    <physiologicalReaction direction="left-to-right" evidence="9">
        <dbReference type="Rhea" id="RHEA:60877"/>
    </physiologicalReaction>
</comment>
<keyword evidence="12" id="KW-1185">Reference proteome</keyword>
<dbReference type="STRING" id="64702.SAMN05443377_106100"/>
<dbReference type="Pfam" id="PF09297">
    <property type="entry name" value="Zn_ribbon_NUD"/>
    <property type="match status" value="1"/>
</dbReference>
<dbReference type="SUPFAM" id="SSF55811">
    <property type="entry name" value="Nudix"/>
    <property type="match status" value="1"/>
</dbReference>
<keyword evidence="5" id="KW-0479">Metal-binding</keyword>
<evidence type="ECO:0000313" key="12">
    <source>
        <dbReference type="Proteomes" id="UP000198815"/>
    </source>
</evidence>
<dbReference type="PROSITE" id="PS00893">
    <property type="entry name" value="NUDIX_BOX"/>
    <property type="match status" value="1"/>
</dbReference>
<evidence type="ECO:0000256" key="6">
    <source>
        <dbReference type="ARBA" id="ARBA00022801"/>
    </source>
</evidence>
<dbReference type="InterPro" id="IPR050241">
    <property type="entry name" value="NAD-cap_RNA_hydrolase_NudC"/>
</dbReference>
<evidence type="ECO:0000256" key="7">
    <source>
        <dbReference type="ARBA" id="ARBA00022842"/>
    </source>
</evidence>
<evidence type="ECO:0000313" key="11">
    <source>
        <dbReference type="EMBL" id="SER70019.1"/>
    </source>
</evidence>
<protein>
    <recommendedName>
        <fullName evidence="4">NAD(+) diphosphatase</fullName>
        <ecNumber evidence="4">3.6.1.22</ecNumber>
    </recommendedName>
</protein>
<keyword evidence="7" id="KW-0460">Magnesium</keyword>
<keyword evidence="6" id="KW-0378">Hydrolase</keyword>
<evidence type="ECO:0000256" key="5">
    <source>
        <dbReference type="ARBA" id="ARBA00022723"/>
    </source>
</evidence>
<dbReference type="Pfam" id="PF00293">
    <property type="entry name" value="NUDIX"/>
    <property type="match status" value="1"/>
</dbReference>
<organism evidence="11 12">
    <name type="scientific">Propionibacterium cyclohexanicum</name>
    <dbReference type="NCBI Taxonomy" id="64702"/>
    <lineage>
        <taxon>Bacteria</taxon>
        <taxon>Bacillati</taxon>
        <taxon>Actinomycetota</taxon>
        <taxon>Actinomycetes</taxon>
        <taxon>Propionibacteriales</taxon>
        <taxon>Propionibacteriaceae</taxon>
        <taxon>Propionibacterium</taxon>
    </lineage>
</organism>
<comment type="similarity">
    <text evidence="3">Belongs to the Nudix hydrolase family. NudC subfamily.</text>
</comment>
<evidence type="ECO:0000256" key="3">
    <source>
        <dbReference type="ARBA" id="ARBA00009595"/>
    </source>
</evidence>
<dbReference type="AlphaFoldDB" id="A0A1H9RDD6"/>
<comment type="cofactor">
    <cofactor evidence="2">
        <name>Zn(2+)</name>
        <dbReference type="ChEBI" id="CHEBI:29105"/>
    </cofactor>
</comment>
<keyword evidence="8" id="KW-0520">NAD</keyword>
<feature type="domain" description="Nudix hydrolase" evidence="10">
    <location>
        <begin position="173"/>
        <end position="296"/>
    </location>
</feature>
<dbReference type="GO" id="GO:0035529">
    <property type="term" value="F:NADH pyrophosphatase activity"/>
    <property type="evidence" value="ECO:0007669"/>
    <property type="project" value="TreeGrafter"/>
</dbReference>
<dbReference type="InterPro" id="IPR015797">
    <property type="entry name" value="NUDIX_hydrolase-like_dom_sf"/>
</dbReference>
<dbReference type="EMBL" id="FOGZ01000006">
    <property type="protein sequence ID" value="SER70019.1"/>
    <property type="molecule type" value="Genomic_DNA"/>
</dbReference>
<dbReference type="EC" id="3.6.1.22" evidence="4"/>
<comment type="cofactor">
    <cofactor evidence="1">
        <name>Mg(2+)</name>
        <dbReference type="ChEBI" id="CHEBI:18420"/>
    </cofactor>
</comment>